<dbReference type="Gene3D" id="3.40.50.2000">
    <property type="entry name" value="Glycogen Phosphorylase B"/>
    <property type="match status" value="2"/>
</dbReference>
<sequence>MSCLLITSIFAPINGGSAVVYENLCQNLEKGSIIILTATCNYSTGKTIDGWEEHDNSVDYPIYRLKLLRSKIIKSSSIFHSLFLLLFVDIPLRIKVFTKALQLVKKHKVTTLCVGDLNSLSWLGKWLKIFTNIKVINYIHGEEVTTEANYKSFQRARSNYLKDADAIIAVSYFTKDYLINRFRLSPQKITVITNGVNTTNFTDVDKLNARLTLRDRYNLKDKKIFITVGRLVPRKGIDTVIKSLPHVLESHPDAHYLIVGTGPIKDQLENIVTNLNLSSSVTFAGNIDHSELVAHYNMADVFIMPNRTMPDGDTEGFGLVFLEANACGIPVIAGRAGGASDAVINDLNGISVDGLNENEVSMAMLKLLDDPGLAEKLAAQGKVYVQEKSFAACAIQFNSLCETLK</sequence>
<dbReference type="InterPro" id="IPR028098">
    <property type="entry name" value="Glyco_trans_4-like_N"/>
</dbReference>
<proteinExistence type="predicted"/>
<gene>
    <name evidence="3" type="ORF">SAMN05421760_1011027</name>
</gene>
<dbReference type="InterPro" id="IPR050194">
    <property type="entry name" value="Glycosyltransferase_grp1"/>
</dbReference>
<dbReference type="OrthoDB" id="5416057at2"/>
<dbReference type="GO" id="GO:0016758">
    <property type="term" value="F:hexosyltransferase activity"/>
    <property type="evidence" value="ECO:0007669"/>
    <property type="project" value="TreeGrafter"/>
</dbReference>
<dbReference type="RefSeq" id="WP_054343150.1">
    <property type="nucleotide sequence ID" value="NZ_FTOE01000001.1"/>
</dbReference>
<dbReference type="Pfam" id="PF00534">
    <property type="entry name" value="Glycos_transf_1"/>
    <property type="match status" value="1"/>
</dbReference>
<reference evidence="4" key="1">
    <citation type="submission" date="2017-01" db="EMBL/GenBank/DDBJ databases">
        <authorList>
            <person name="Varghese N."/>
            <person name="Submissions S."/>
        </authorList>
    </citation>
    <scope>NUCLEOTIDE SEQUENCE [LARGE SCALE GENOMIC DNA]</scope>
    <source>
        <strain evidence="4">DSM 22306</strain>
    </source>
</reference>
<dbReference type="CDD" id="cd03801">
    <property type="entry name" value="GT4_PimA-like"/>
    <property type="match status" value="1"/>
</dbReference>
<accession>A0A1N7JEG5</accession>
<evidence type="ECO:0000313" key="3">
    <source>
        <dbReference type="EMBL" id="SIS47699.1"/>
    </source>
</evidence>
<dbReference type="PANTHER" id="PTHR45947">
    <property type="entry name" value="SULFOQUINOVOSYL TRANSFERASE SQD2"/>
    <property type="match status" value="1"/>
</dbReference>
<evidence type="ECO:0000259" key="1">
    <source>
        <dbReference type="Pfam" id="PF00534"/>
    </source>
</evidence>
<organism evidence="3 4">
    <name type="scientific">Neptunomonas antarctica</name>
    <dbReference type="NCBI Taxonomy" id="619304"/>
    <lineage>
        <taxon>Bacteria</taxon>
        <taxon>Pseudomonadati</taxon>
        <taxon>Pseudomonadota</taxon>
        <taxon>Gammaproteobacteria</taxon>
        <taxon>Oceanospirillales</taxon>
        <taxon>Oceanospirillaceae</taxon>
        <taxon>Neptunomonas</taxon>
    </lineage>
</organism>
<dbReference type="PANTHER" id="PTHR45947:SF3">
    <property type="entry name" value="SULFOQUINOVOSYL TRANSFERASE SQD2"/>
    <property type="match status" value="1"/>
</dbReference>
<dbReference type="AlphaFoldDB" id="A0A1N7JEG5"/>
<keyword evidence="3" id="KW-0328">Glycosyltransferase</keyword>
<dbReference type="STRING" id="619304.SAMN05421760_1011027"/>
<evidence type="ECO:0000259" key="2">
    <source>
        <dbReference type="Pfam" id="PF13439"/>
    </source>
</evidence>
<keyword evidence="3" id="KW-0808">Transferase</keyword>
<dbReference type="Proteomes" id="UP000185999">
    <property type="component" value="Unassembled WGS sequence"/>
</dbReference>
<dbReference type="SUPFAM" id="SSF53756">
    <property type="entry name" value="UDP-Glycosyltransferase/glycogen phosphorylase"/>
    <property type="match status" value="1"/>
</dbReference>
<name>A0A1N7JEG5_9GAMM</name>
<evidence type="ECO:0000313" key="4">
    <source>
        <dbReference type="Proteomes" id="UP000185999"/>
    </source>
</evidence>
<dbReference type="Pfam" id="PF13439">
    <property type="entry name" value="Glyco_transf_4"/>
    <property type="match status" value="1"/>
</dbReference>
<feature type="domain" description="Glycosyl transferase family 1" evidence="1">
    <location>
        <begin position="214"/>
        <end position="382"/>
    </location>
</feature>
<keyword evidence="4" id="KW-1185">Reference proteome</keyword>
<dbReference type="EMBL" id="FTOE01000001">
    <property type="protein sequence ID" value="SIS47699.1"/>
    <property type="molecule type" value="Genomic_DNA"/>
</dbReference>
<feature type="domain" description="Glycosyltransferase subfamily 4-like N-terminal" evidence="2">
    <location>
        <begin position="78"/>
        <end position="199"/>
    </location>
</feature>
<protein>
    <submittedName>
        <fullName evidence="3">Phosphatidylinositol alpha-1,6-mannosyltransferase</fullName>
    </submittedName>
</protein>
<dbReference type="InterPro" id="IPR001296">
    <property type="entry name" value="Glyco_trans_1"/>
</dbReference>